<feature type="region of interest" description="Disordered" evidence="2">
    <location>
        <begin position="132"/>
        <end position="151"/>
    </location>
</feature>
<dbReference type="PANTHER" id="PTHR12375">
    <property type="entry name" value="RNA-BINDING PROTEIN LUC7-RELATED"/>
    <property type="match status" value="1"/>
</dbReference>
<comment type="caution">
    <text evidence="3">The sequence shown here is derived from an EMBL/GenBank/DDBJ whole genome shotgun (WGS) entry which is preliminary data.</text>
</comment>
<protein>
    <recommendedName>
        <fullName evidence="5">LUC7-domain-containing protein</fullName>
    </recommendedName>
</protein>
<feature type="region of interest" description="Disordered" evidence="2">
    <location>
        <begin position="1"/>
        <end position="42"/>
    </location>
</feature>
<evidence type="ECO:0000313" key="4">
    <source>
        <dbReference type="Proteomes" id="UP001215151"/>
    </source>
</evidence>
<dbReference type="InterPro" id="IPR004882">
    <property type="entry name" value="Luc7-rel"/>
</dbReference>
<evidence type="ECO:0000313" key="3">
    <source>
        <dbReference type="EMBL" id="KAJ8482146.1"/>
    </source>
</evidence>
<proteinExistence type="inferred from homology"/>
<dbReference type="Proteomes" id="UP001215151">
    <property type="component" value="Unassembled WGS sequence"/>
</dbReference>
<dbReference type="AlphaFoldDB" id="A0AAD7TTY0"/>
<accession>A0AAD7TTY0</accession>
<name>A0AAD7TTY0_9APHY</name>
<organism evidence="3 4">
    <name type="scientific">Trametes cubensis</name>
    <dbReference type="NCBI Taxonomy" id="1111947"/>
    <lineage>
        <taxon>Eukaryota</taxon>
        <taxon>Fungi</taxon>
        <taxon>Dikarya</taxon>
        <taxon>Basidiomycota</taxon>
        <taxon>Agaricomycotina</taxon>
        <taxon>Agaricomycetes</taxon>
        <taxon>Polyporales</taxon>
        <taxon>Polyporaceae</taxon>
        <taxon>Trametes</taxon>
    </lineage>
</organism>
<keyword evidence="4" id="KW-1185">Reference proteome</keyword>
<dbReference type="GO" id="GO:0003729">
    <property type="term" value="F:mRNA binding"/>
    <property type="evidence" value="ECO:0007669"/>
    <property type="project" value="InterPro"/>
</dbReference>
<feature type="region of interest" description="Disordered" evidence="2">
    <location>
        <begin position="393"/>
        <end position="450"/>
    </location>
</feature>
<dbReference type="GO" id="GO:0006376">
    <property type="term" value="P:mRNA splice site recognition"/>
    <property type="evidence" value="ECO:0007669"/>
    <property type="project" value="InterPro"/>
</dbReference>
<feature type="compositionally biased region" description="Basic and acidic residues" evidence="2">
    <location>
        <begin position="424"/>
        <end position="450"/>
    </location>
</feature>
<sequence length="450" mass="50492">MSHLLAPQDEKKNTRATQSEPAVNDTSFLIPPQEEKSGHSVKNVSGQAWMIPPQEEKVEAAQLRGEQSKLDQAVNRLESRINQHHFERDLPRTLDEAARDKQQRDSVLSGSAGVTGEDIGYEEKTRLVTTLSPHTQTATTTPFSFSSSPYPLGQDKMGRLAEMQRKLLEQMMGPEAMGVSNANLHWSDEKVCRNFLCGTCPHTLFTNTKMDLGACPKSHTERLKAEFLAAREQNPSDPIFARFQAEYESNIFAFVDECDRRIRAAHRRLEKTPEENAKTTNLMREIAEIELAIQGGTEKIETLGEQGKVEESMREMAAIEALKSEKADKERELQQLTDTSGASGHQKLRVCDVCGAYLSVLDSDRRLADHFGGKMHLGYHELRNMLLKFKEEREKRKAAGQPVGAPVGPPGSGTPTPGGAPPGRGERDYRSSRDDYRERDRGYDRHSRYE</sequence>
<dbReference type="GO" id="GO:0005685">
    <property type="term" value="C:U1 snRNP"/>
    <property type="evidence" value="ECO:0007669"/>
    <property type="project" value="InterPro"/>
</dbReference>
<evidence type="ECO:0008006" key="5">
    <source>
        <dbReference type="Google" id="ProtNLM"/>
    </source>
</evidence>
<dbReference type="EMBL" id="JAPEVG010000121">
    <property type="protein sequence ID" value="KAJ8482146.1"/>
    <property type="molecule type" value="Genomic_DNA"/>
</dbReference>
<comment type="similarity">
    <text evidence="1">Belongs to the Luc7 family.</text>
</comment>
<evidence type="ECO:0000256" key="2">
    <source>
        <dbReference type="SAM" id="MobiDB-lite"/>
    </source>
</evidence>
<gene>
    <name evidence="3" type="ORF">ONZ51_g5542</name>
</gene>
<feature type="compositionally biased region" description="Polar residues" evidence="2">
    <location>
        <begin position="15"/>
        <end position="27"/>
    </location>
</feature>
<reference evidence="3" key="1">
    <citation type="submission" date="2022-11" db="EMBL/GenBank/DDBJ databases">
        <title>Genome Sequence of Cubamyces cubensis.</title>
        <authorList>
            <person name="Buettner E."/>
        </authorList>
    </citation>
    <scope>NUCLEOTIDE SEQUENCE</scope>
    <source>
        <strain evidence="3">MPL-01</strain>
    </source>
</reference>
<evidence type="ECO:0000256" key="1">
    <source>
        <dbReference type="ARBA" id="ARBA00005655"/>
    </source>
</evidence>
<dbReference type="Pfam" id="PF03194">
    <property type="entry name" value="LUC7"/>
    <property type="match status" value="1"/>
</dbReference>